<sequence length="185" mass="21175">MAILMAGKEVIGGPGVEVEIDESLFYKRKYNQDGILGSGEKKETLVPIITERIAKGYIIISHCWKASNELSECGYIHLMVNHSQHFVDRHFGFIHTQNIENFLGSAKKRFLSTTKTPKKDCPSYIHDVTIEIFSPDGENLGHWGYPLEEDEPNDDDCHLEDSNFIFFGFIVHDLNDRLGKIKERF</sequence>
<dbReference type="InterPro" id="IPR024445">
    <property type="entry name" value="Tnp_ISXO2-like"/>
</dbReference>
<name>A0A0C2NKM5_THEKT</name>
<feature type="domain" description="ISXO2-like transposase" evidence="1">
    <location>
        <begin position="39"/>
        <end position="117"/>
    </location>
</feature>
<proteinExistence type="predicted"/>
<dbReference type="PANTHER" id="PTHR47163">
    <property type="entry name" value="DDE_TNP_IS1595 DOMAIN-CONTAINING PROTEIN"/>
    <property type="match status" value="1"/>
</dbReference>
<evidence type="ECO:0000313" key="2">
    <source>
        <dbReference type="EMBL" id="KII74542.1"/>
    </source>
</evidence>
<accession>A0A0C2NKM5</accession>
<dbReference type="AlphaFoldDB" id="A0A0C2NKM5"/>
<comment type="caution">
    <text evidence="2">The sequence shown here is derived from an EMBL/GenBank/DDBJ whole genome shotgun (WGS) entry which is preliminary data.</text>
</comment>
<protein>
    <recommendedName>
        <fullName evidence="1">ISXO2-like transposase domain-containing protein</fullName>
    </recommendedName>
</protein>
<evidence type="ECO:0000259" key="1">
    <source>
        <dbReference type="Pfam" id="PF12762"/>
    </source>
</evidence>
<organism evidence="2 3">
    <name type="scientific">Thelohanellus kitauei</name>
    <name type="common">Myxosporean</name>
    <dbReference type="NCBI Taxonomy" id="669202"/>
    <lineage>
        <taxon>Eukaryota</taxon>
        <taxon>Metazoa</taxon>
        <taxon>Cnidaria</taxon>
        <taxon>Myxozoa</taxon>
        <taxon>Myxosporea</taxon>
        <taxon>Bivalvulida</taxon>
        <taxon>Platysporina</taxon>
        <taxon>Myxobolidae</taxon>
        <taxon>Thelohanellus</taxon>
    </lineage>
</organism>
<dbReference type="PANTHER" id="PTHR47163:SF2">
    <property type="entry name" value="SI:DKEY-17M8.2"/>
    <property type="match status" value="1"/>
</dbReference>
<dbReference type="EMBL" id="JWZT01000370">
    <property type="protein sequence ID" value="KII74542.1"/>
    <property type="molecule type" value="Genomic_DNA"/>
</dbReference>
<dbReference type="InterPro" id="IPR053164">
    <property type="entry name" value="IS1016-like_transposase"/>
</dbReference>
<gene>
    <name evidence="2" type="ORF">RF11_00302</name>
</gene>
<dbReference type="Proteomes" id="UP000031668">
    <property type="component" value="Unassembled WGS sequence"/>
</dbReference>
<dbReference type="Pfam" id="PF12762">
    <property type="entry name" value="DDE_Tnp_IS1595"/>
    <property type="match status" value="1"/>
</dbReference>
<evidence type="ECO:0000313" key="3">
    <source>
        <dbReference type="Proteomes" id="UP000031668"/>
    </source>
</evidence>
<reference evidence="2 3" key="1">
    <citation type="journal article" date="2014" name="Genome Biol. Evol.">
        <title>The genome of the myxosporean Thelohanellus kitauei shows adaptations to nutrient acquisition within its fish host.</title>
        <authorList>
            <person name="Yang Y."/>
            <person name="Xiong J."/>
            <person name="Zhou Z."/>
            <person name="Huo F."/>
            <person name="Miao W."/>
            <person name="Ran C."/>
            <person name="Liu Y."/>
            <person name="Zhang J."/>
            <person name="Feng J."/>
            <person name="Wang M."/>
            <person name="Wang M."/>
            <person name="Wang L."/>
            <person name="Yao B."/>
        </authorList>
    </citation>
    <scope>NUCLEOTIDE SEQUENCE [LARGE SCALE GENOMIC DNA]</scope>
    <source>
        <strain evidence="2">Wuqing</strain>
    </source>
</reference>
<keyword evidence="3" id="KW-1185">Reference proteome</keyword>